<keyword evidence="2" id="KW-0436">Ligase</keyword>
<name>A0A7W6RXL7_9PROT</name>
<dbReference type="InterPro" id="IPR017926">
    <property type="entry name" value="GATASE"/>
</dbReference>
<dbReference type="AlphaFoldDB" id="A0A7W6RXL7"/>
<dbReference type="RefSeq" id="WP_246423494.1">
    <property type="nucleotide sequence ID" value="NZ_JACIGI010000002.1"/>
</dbReference>
<dbReference type="EMBL" id="JACIGI010000002">
    <property type="protein sequence ID" value="MBB4284605.1"/>
    <property type="molecule type" value="Genomic_DNA"/>
</dbReference>
<protein>
    <submittedName>
        <fullName evidence="2">GMP synthase (Glutamine-hydrolyzing)</fullName>
        <ecNumber evidence="2">6.3.5.2</ecNumber>
    </submittedName>
</protein>
<evidence type="ECO:0000313" key="3">
    <source>
        <dbReference type="Proteomes" id="UP000555728"/>
    </source>
</evidence>
<dbReference type="Pfam" id="PF00117">
    <property type="entry name" value="GATase"/>
    <property type="match status" value="1"/>
</dbReference>
<dbReference type="CDD" id="cd01741">
    <property type="entry name" value="GATase1_1"/>
    <property type="match status" value="1"/>
</dbReference>
<dbReference type="EC" id="6.3.5.2" evidence="2"/>
<dbReference type="PANTHER" id="PTHR42695:SF5">
    <property type="entry name" value="GLUTAMINE AMIDOTRANSFERASE YLR126C-RELATED"/>
    <property type="match status" value="1"/>
</dbReference>
<evidence type="ECO:0000259" key="1">
    <source>
        <dbReference type="Pfam" id="PF00117"/>
    </source>
</evidence>
<reference evidence="2 3" key="1">
    <citation type="submission" date="2020-08" db="EMBL/GenBank/DDBJ databases">
        <title>Genome sequencing of Purple Non-Sulfur Bacteria from various extreme environments.</title>
        <authorList>
            <person name="Mayer M."/>
        </authorList>
    </citation>
    <scope>NUCLEOTIDE SEQUENCE [LARGE SCALE GENOMIC DNA]</scope>
    <source>
        <strain evidence="2 3">JA135</strain>
    </source>
</reference>
<dbReference type="Gene3D" id="3.40.50.880">
    <property type="match status" value="1"/>
</dbReference>
<dbReference type="SUPFAM" id="SSF52317">
    <property type="entry name" value="Class I glutamine amidotransferase-like"/>
    <property type="match status" value="1"/>
</dbReference>
<evidence type="ECO:0000313" key="2">
    <source>
        <dbReference type="EMBL" id="MBB4284605.1"/>
    </source>
</evidence>
<keyword evidence="3" id="KW-1185">Reference proteome</keyword>
<gene>
    <name evidence="2" type="ORF">GGD88_000312</name>
</gene>
<dbReference type="GO" id="GO:0003922">
    <property type="term" value="F:GMP synthase (glutamine-hydrolyzing) activity"/>
    <property type="evidence" value="ECO:0007669"/>
    <property type="project" value="UniProtKB-EC"/>
</dbReference>
<proteinExistence type="predicted"/>
<dbReference type="PANTHER" id="PTHR42695">
    <property type="entry name" value="GLUTAMINE AMIDOTRANSFERASE YLR126C-RELATED"/>
    <property type="match status" value="1"/>
</dbReference>
<sequence>MTDDPLAAVRPLDGPPVRFLVVEGNPAAMRRAVEEAGGTVACAIYTRVLLALAPPGSRCETVYAGDPGAEALPEGLDWDQIDAVACTGSALNLYDMTPEVTRQLALSQTVFETGRPYFGSCWALQVAAVIAGGTVAPNPRGREVGLARKLTLTEAGRAHPLYRGRPPTFDAVAIHTDEVTVAPPGLVTLSGNAMSPIQAAEVRHGNGVFWGVQYHPEFDLHEIARLIARYQDGLIADGLFADRDAVDRFTAEAEALAAAPRRRDLAWRLGVDGDVLDADTRLTEVRNWIKHQVLPEHRGRSA</sequence>
<dbReference type="InterPro" id="IPR044992">
    <property type="entry name" value="ChyE-like"/>
</dbReference>
<organism evidence="2 3">
    <name type="scientific">Roseospira goensis</name>
    <dbReference type="NCBI Taxonomy" id="391922"/>
    <lineage>
        <taxon>Bacteria</taxon>
        <taxon>Pseudomonadati</taxon>
        <taxon>Pseudomonadota</taxon>
        <taxon>Alphaproteobacteria</taxon>
        <taxon>Rhodospirillales</taxon>
        <taxon>Rhodospirillaceae</taxon>
        <taxon>Roseospira</taxon>
    </lineage>
</organism>
<comment type="caution">
    <text evidence="2">The sequence shown here is derived from an EMBL/GenBank/DDBJ whole genome shotgun (WGS) entry which is preliminary data.</text>
</comment>
<dbReference type="Proteomes" id="UP000555728">
    <property type="component" value="Unassembled WGS sequence"/>
</dbReference>
<dbReference type="GO" id="GO:0005829">
    <property type="term" value="C:cytosol"/>
    <property type="evidence" value="ECO:0007669"/>
    <property type="project" value="TreeGrafter"/>
</dbReference>
<dbReference type="InterPro" id="IPR029062">
    <property type="entry name" value="Class_I_gatase-like"/>
</dbReference>
<dbReference type="PROSITE" id="PS51273">
    <property type="entry name" value="GATASE_TYPE_1"/>
    <property type="match status" value="1"/>
</dbReference>
<accession>A0A7W6RXL7</accession>
<feature type="domain" description="Glutamine amidotransferase" evidence="1">
    <location>
        <begin position="98"/>
        <end position="222"/>
    </location>
</feature>